<dbReference type="InterPro" id="IPR020981">
    <property type="entry name" value="Csm1/Pcs1_C"/>
</dbReference>
<evidence type="ECO:0000256" key="2">
    <source>
        <dbReference type="SAM" id="MobiDB-lite"/>
    </source>
</evidence>
<dbReference type="GO" id="GO:0034506">
    <property type="term" value="C:chromosome, centromeric core domain"/>
    <property type="evidence" value="ECO:0007669"/>
    <property type="project" value="TreeGrafter"/>
</dbReference>
<dbReference type="CDD" id="cd23787">
    <property type="entry name" value="RWD_CSM1"/>
    <property type="match status" value="1"/>
</dbReference>
<feature type="compositionally biased region" description="Acidic residues" evidence="2">
    <location>
        <begin position="208"/>
        <end position="218"/>
    </location>
</feature>
<dbReference type="AlphaFoldDB" id="A0A5N5XFV7"/>
<dbReference type="InterPro" id="IPR040349">
    <property type="entry name" value="Csm1/Pcs1"/>
</dbReference>
<dbReference type="PANTHER" id="PTHR28006">
    <property type="entry name" value="MONOPOLIN COMPLEX SUBUNIT CSM1"/>
    <property type="match status" value="1"/>
</dbReference>
<dbReference type="EMBL" id="ML732149">
    <property type="protein sequence ID" value="KAB8079629.1"/>
    <property type="molecule type" value="Genomic_DNA"/>
</dbReference>
<evidence type="ECO:0000313" key="4">
    <source>
        <dbReference type="EMBL" id="KAB8079629.1"/>
    </source>
</evidence>
<feature type="domain" description="Monopolin complex subunit Csm1/Pcs1 C-terminal" evidence="3">
    <location>
        <begin position="407"/>
        <end position="493"/>
    </location>
</feature>
<dbReference type="GO" id="GO:0051315">
    <property type="term" value="P:attachment of mitotic spindle microtubules to kinetochore"/>
    <property type="evidence" value="ECO:0007669"/>
    <property type="project" value="TreeGrafter"/>
</dbReference>
<dbReference type="GO" id="GO:1990644">
    <property type="term" value="F:microtubule site clamp"/>
    <property type="evidence" value="ECO:0007669"/>
    <property type="project" value="TreeGrafter"/>
</dbReference>
<dbReference type="Gene3D" id="3.90.1150.80">
    <property type="match status" value="1"/>
</dbReference>
<dbReference type="GO" id="GO:0045144">
    <property type="term" value="P:meiotic sister chromatid segregation"/>
    <property type="evidence" value="ECO:0007669"/>
    <property type="project" value="TreeGrafter"/>
</dbReference>
<evidence type="ECO:0000313" key="5">
    <source>
        <dbReference type="Proteomes" id="UP000326565"/>
    </source>
</evidence>
<dbReference type="GO" id="GO:0072686">
    <property type="term" value="C:mitotic spindle"/>
    <property type="evidence" value="ECO:0007669"/>
    <property type="project" value="TreeGrafter"/>
</dbReference>
<evidence type="ECO:0000259" key="3">
    <source>
        <dbReference type="Pfam" id="PF12539"/>
    </source>
</evidence>
<proteinExistence type="predicted"/>
<feature type="coiled-coil region" evidence="1">
    <location>
        <begin position="256"/>
        <end position="375"/>
    </location>
</feature>
<feature type="region of interest" description="Disordered" evidence="2">
    <location>
        <begin position="1"/>
        <end position="253"/>
    </location>
</feature>
<feature type="compositionally biased region" description="Basic residues" evidence="2">
    <location>
        <begin position="72"/>
        <end position="81"/>
    </location>
</feature>
<dbReference type="PANTHER" id="PTHR28006:SF1">
    <property type="entry name" value="MONOPOLIN COMPLEX SUBUNIT CSM1"/>
    <property type="match status" value="1"/>
</dbReference>
<feature type="compositionally biased region" description="Acidic residues" evidence="2">
    <location>
        <begin position="191"/>
        <end position="200"/>
    </location>
</feature>
<sequence length="516" mass="56894">MPKRKAAARLSSLAESDIEEGNSLLESRDNERPAKKPRGRPRSKSTELKPAAQTKNGSKVAPSQAPATAAKKGTRRGRPRGSRGSMPPDNKEIIEERKETEPDADPQVPESARVSNDDLGAPQTVSRSTRSAKAAKPATTRGRRKANVGKQVKTDGEFEYTPKSTRQFKSPEKRDEQAEQPTKQRRRTESESEPDNDMTEEEKAVPDVVEETFIQDEPVESRSISMSPTKRRQSTQRTLQSPPLKPNGEPELRRRLGELTKKYDTLESRYRTLKEIGVVEANANMEKLRKQCEAMTTASNNLIASLKTELEAQKALGQQSRALQKQLKERDAEVARLKSQADDATGQLSSAQTEVKALQTKLAAARNTAATLESAAAKVPGSAIKGGSNRANAAASAEAAHAAQFAQLKEDLYTDLTGLIVRDVKKGDADNLYDCIQTGINGTLHFKLVVPHVSSSNFENAEFQYIPLLDESRDRGLIDILPEYLTVDITFVRQQASKFYTRVIDALTKRRTSTGE</sequence>
<evidence type="ECO:0000256" key="1">
    <source>
        <dbReference type="SAM" id="Coils"/>
    </source>
</evidence>
<dbReference type="InterPro" id="IPR038608">
    <property type="entry name" value="Csm1/Pcs1_C_sf"/>
</dbReference>
<dbReference type="Proteomes" id="UP000326565">
    <property type="component" value="Unassembled WGS sequence"/>
</dbReference>
<keyword evidence="1" id="KW-0175">Coiled coil</keyword>
<dbReference type="OrthoDB" id="2431049at2759"/>
<dbReference type="GO" id="GO:0005730">
    <property type="term" value="C:nucleolus"/>
    <property type="evidence" value="ECO:0007669"/>
    <property type="project" value="TreeGrafter"/>
</dbReference>
<keyword evidence="5" id="KW-1185">Reference proteome</keyword>
<feature type="compositionally biased region" description="Basic and acidic residues" evidence="2">
    <location>
        <begin position="89"/>
        <end position="101"/>
    </location>
</feature>
<dbReference type="FunFam" id="3.90.1150.80:FF:000001">
    <property type="entry name" value="Chromosome segregation protein (Pcs1)"/>
    <property type="match status" value="1"/>
</dbReference>
<dbReference type="Pfam" id="PF12539">
    <property type="entry name" value="Csm1"/>
    <property type="match status" value="1"/>
</dbReference>
<accession>A0A5N5XFV7</accession>
<name>A0A5N5XFV7_9EURO</name>
<gene>
    <name evidence="4" type="ORF">BDV29DRAFT_943</name>
</gene>
<organism evidence="4 5">
    <name type="scientific">Aspergillus leporis</name>
    <dbReference type="NCBI Taxonomy" id="41062"/>
    <lineage>
        <taxon>Eukaryota</taxon>
        <taxon>Fungi</taxon>
        <taxon>Dikarya</taxon>
        <taxon>Ascomycota</taxon>
        <taxon>Pezizomycotina</taxon>
        <taxon>Eurotiomycetes</taxon>
        <taxon>Eurotiomycetidae</taxon>
        <taxon>Eurotiales</taxon>
        <taxon>Aspergillaceae</taxon>
        <taxon>Aspergillus</taxon>
        <taxon>Aspergillus subgen. Circumdati</taxon>
    </lineage>
</organism>
<dbReference type="GO" id="GO:0033551">
    <property type="term" value="C:monopolin complex"/>
    <property type="evidence" value="ECO:0007669"/>
    <property type="project" value="InterPro"/>
</dbReference>
<reference evidence="4 5" key="1">
    <citation type="submission" date="2019-04" db="EMBL/GenBank/DDBJ databases">
        <title>Friends and foes A comparative genomics study of 23 Aspergillus species from section Flavi.</title>
        <authorList>
            <consortium name="DOE Joint Genome Institute"/>
            <person name="Kjaerbolling I."/>
            <person name="Vesth T."/>
            <person name="Frisvad J.C."/>
            <person name="Nybo J.L."/>
            <person name="Theobald S."/>
            <person name="Kildgaard S."/>
            <person name="Isbrandt T."/>
            <person name="Kuo A."/>
            <person name="Sato A."/>
            <person name="Lyhne E.K."/>
            <person name="Kogle M.E."/>
            <person name="Wiebenga A."/>
            <person name="Kun R.S."/>
            <person name="Lubbers R.J."/>
            <person name="Makela M.R."/>
            <person name="Barry K."/>
            <person name="Chovatia M."/>
            <person name="Clum A."/>
            <person name="Daum C."/>
            <person name="Haridas S."/>
            <person name="He G."/>
            <person name="LaButti K."/>
            <person name="Lipzen A."/>
            <person name="Mondo S."/>
            <person name="Riley R."/>
            <person name="Salamov A."/>
            <person name="Simmons B.A."/>
            <person name="Magnuson J.K."/>
            <person name="Henrissat B."/>
            <person name="Mortensen U.H."/>
            <person name="Larsen T.O."/>
            <person name="Devries R.P."/>
            <person name="Grigoriev I.V."/>
            <person name="Machida M."/>
            <person name="Baker S.E."/>
            <person name="Andersen M.R."/>
        </authorList>
    </citation>
    <scope>NUCLEOTIDE SEQUENCE [LARGE SCALE GENOMIC DNA]</scope>
    <source>
        <strain evidence="4 5">CBS 151.66</strain>
    </source>
</reference>
<protein>
    <submittedName>
        <fullName evidence="4">Chromosome segregation protein Csm1/Pcs1-domain-containing protein</fullName>
    </submittedName>
</protein>